<evidence type="ECO:0000259" key="1">
    <source>
        <dbReference type="Pfam" id="PF12728"/>
    </source>
</evidence>
<dbReference type="Pfam" id="PF12728">
    <property type="entry name" value="HTH_17"/>
    <property type="match status" value="1"/>
</dbReference>
<proteinExistence type="predicted"/>
<organism evidence="2 3">
    <name type="scientific">Kribbella pratensis</name>
    <dbReference type="NCBI Taxonomy" id="2512112"/>
    <lineage>
        <taxon>Bacteria</taxon>
        <taxon>Bacillati</taxon>
        <taxon>Actinomycetota</taxon>
        <taxon>Actinomycetes</taxon>
        <taxon>Propionibacteriales</taxon>
        <taxon>Kribbellaceae</taxon>
        <taxon>Kribbella</taxon>
    </lineage>
</organism>
<feature type="domain" description="Helix-turn-helix" evidence="1">
    <location>
        <begin position="13"/>
        <end position="58"/>
    </location>
</feature>
<comment type="caution">
    <text evidence="2">The sequence shown here is derived from an EMBL/GenBank/DDBJ whole genome shotgun (WGS) entry which is preliminary data.</text>
</comment>
<dbReference type="SUPFAM" id="SSF46955">
    <property type="entry name" value="Putative DNA-binding domain"/>
    <property type="match status" value="1"/>
</dbReference>
<dbReference type="Proteomes" id="UP000295146">
    <property type="component" value="Unassembled WGS sequence"/>
</dbReference>
<evidence type="ECO:0000313" key="3">
    <source>
        <dbReference type="Proteomes" id="UP000295146"/>
    </source>
</evidence>
<accession>A0A4R8C4X6</accession>
<sequence length="65" mass="7553">MPVPKHRDDRLWSIEDLSEFLGVPVPTLYKWRTTGYGPKGVRIGRYVRYQQEVVYGWLKSLDGAA</sequence>
<dbReference type="InterPro" id="IPR041657">
    <property type="entry name" value="HTH_17"/>
</dbReference>
<dbReference type="OrthoDB" id="194758at2"/>
<name>A0A4R8C4X6_9ACTN</name>
<dbReference type="EMBL" id="SODP01000002">
    <property type="protein sequence ID" value="TDW70604.1"/>
    <property type="molecule type" value="Genomic_DNA"/>
</dbReference>
<dbReference type="AlphaFoldDB" id="A0A4R8C4X6"/>
<keyword evidence="3" id="KW-1185">Reference proteome</keyword>
<gene>
    <name evidence="2" type="ORF">EV653_4659</name>
</gene>
<evidence type="ECO:0000313" key="2">
    <source>
        <dbReference type="EMBL" id="TDW70604.1"/>
    </source>
</evidence>
<dbReference type="InterPro" id="IPR009061">
    <property type="entry name" value="DNA-bd_dom_put_sf"/>
</dbReference>
<protein>
    <submittedName>
        <fullName evidence="2">AlpA family transcriptional regulator</fullName>
    </submittedName>
</protein>
<reference evidence="2 3" key="1">
    <citation type="submission" date="2019-03" db="EMBL/GenBank/DDBJ databases">
        <title>Genomic Encyclopedia of Type Strains, Phase III (KMG-III): the genomes of soil and plant-associated and newly described type strains.</title>
        <authorList>
            <person name="Whitman W."/>
        </authorList>
    </citation>
    <scope>NUCLEOTIDE SEQUENCE [LARGE SCALE GENOMIC DNA]</scope>
    <source>
        <strain evidence="2 3">VKM Ac-2573</strain>
    </source>
</reference>